<sequence>MAAALLSKLEPMAMMEDKGTEKARLALDLLEQRAADGGSAFATEVMSAGMRILVMTMVLHPEPPMRQKSGAVLLAVVSRAPDTEQLAIAAASSSLCAGLLRALAEDARQAKPESGEGAAVDPELGLRRVAIRLLAETLAKLPDTLDDPALVKALLCAVGSSDAEVRHQGVTEACTIAADARLPRLAAICRSKDWDAAATAKQLLSAFADSEPLSGETTVRRSVAGLMLALREVTSLRDELAWCGALDALAEDSVAEEPLPGEIASQLREWLSEAPPPPEKEEEEEQ</sequence>
<dbReference type="InterPro" id="IPR016024">
    <property type="entry name" value="ARM-type_fold"/>
</dbReference>
<accession>A0A6U9CKV5</accession>
<organism evidence="2">
    <name type="scientific">Emiliania huxleyi</name>
    <name type="common">Coccolithophore</name>
    <name type="synonym">Pontosphaera huxleyi</name>
    <dbReference type="NCBI Taxonomy" id="2903"/>
    <lineage>
        <taxon>Eukaryota</taxon>
        <taxon>Haptista</taxon>
        <taxon>Haptophyta</taxon>
        <taxon>Prymnesiophyceae</taxon>
        <taxon>Isochrysidales</taxon>
        <taxon>Noelaerhabdaceae</taxon>
        <taxon>Emiliania</taxon>
    </lineage>
</organism>
<evidence type="ECO:0000256" key="1">
    <source>
        <dbReference type="SAM" id="MobiDB-lite"/>
    </source>
</evidence>
<name>A0A6U9CKV5_EMIHU</name>
<protein>
    <submittedName>
        <fullName evidence="2">Uncharacterized protein</fullName>
    </submittedName>
</protein>
<dbReference type="AlphaFoldDB" id="A0A6U9CKV5"/>
<reference evidence="2" key="1">
    <citation type="submission" date="2021-01" db="EMBL/GenBank/DDBJ databases">
        <authorList>
            <person name="Corre E."/>
            <person name="Pelletier E."/>
            <person name="Niang G."/>
            <person name="Scheremetjew M."/>
            <person name="Finn R."/>
            <person name="Kale V."/>
            <person name="Holt S."/>
            <person name="Cochrane G."/>
            <person name="Meng A."/>
            <person name="Brown T."/>
            <person name="Cohen L."/>
        </authorList>
    </citation>
    <scope>NUCLEOTIDE SEQUENCE</scope>
    <source>
        <strain evidence="2">379</strain>
    </source>
</reference>
<dbReference type="SUPFAM" id="SSF48371">
    <property type="entry name" value="ARM repeat"/>
    <property type="match status" value="1"/>
</dbReference>
<dbReference type="EMBL" id="HBIR01059937">
    <property type="protein sequence ID" value="CAE0598188.1"/>
    <property type="molecule type" value="Transcribed_RNA"/>
</dbReference>
<evidence type="ECO:0000313" key="2">
    <source>
        <dbReference type="EMBL" id="CAE0598188.1"/>
    </source>
</evidence>
<gene>
    <name evidence="2" type="ORF">EHUX00137_LOCUS46605</name>
</gene>
<proteinExistence type="predicted"/>
<feature type="region of interest" description="Disordered" evidence="1">
    <location>
        <begin position="254"/>
        <end position="286"/>
    </location>
</feature>